<comment type="catalytic activity">
    <reaction evidence="4">
        <text>ATP + H2O = ADP + phosphate + H(+)</text>
        <dbReference type="Rhea" id="RHEA:13065"/>
        <dbReference type="ChEBI" id="CHEBI:15377"/>
        <dbReference type="ChEBI" id="CHEBI:15378"/>
        <dbReference type="ChEBI" id="CHEBI:30616"/>
        <dbReference type="ChEBI" id="CHEBI:43474"/>
        <dbReference type="ChEBI" id="CHEBI:456216"/>
    </reaction>
</comment>
<gene>
    <name evidence="8" type="ORF">Scep_020588</name>
</gene>
<dbReference type="SMART" id="SM00382">
    <property type="entry name" value="AAA"/>
    <property type="match status" value="1"/>
</dbReference>
<keyword evidence="3" id="KW-0460">Magnesium</keyword>
<dbReference type="InterPro" id="IPR003959">
    <property type="entry name" value="ATPase_AAA_core"/>
</dbReference>
<dbReference type="GO" id="GO:0016887">
    <property type="term" value="F:ATP hydrolysis activity"/>
    <property type="evidence" value="ECO:0007669"/>
    <property type="project" value="InterPro"/>
</dbReference>
<dbReference type="InterPro" id="IPR003593">
    <property type="entry name" value="AAA+_ATPase"/>
</dbReference>
<dbReference type="InterPro" id="IPR027417">
    <property type="entry name" value="P-loop_NTPase"/>
</dbReference>
<dbReference type="GO" id="GO:0005524">
    <property type="term" value="F:ATP binding"/>
    <property type="evidence" value="ECO:0007669"/>
    <property type="project" value="UniProtKB-KW"/>
</dbReference>
<dbReference type="InterPro" id="IPR003960">
    <property type="entry name" value="ATPase_AAA_CS"/>
</dbReference>
<proteinExistence type="inferred from homology"/>
<dbReference type="PANTHER" id="PTHR23070">
    <property type="entry name" value="BCS1 AAA-TYPE ATPASE"/>
    <property type="match status" value="1"/>
</dbReference>
<dbReference type="Pfam" id="PF14363">
    <property type="entry name" value="AAA_assoc"/>
    <property type="match status" value="1"/>
</dbReference>
<keyword evidence="9" id="KW-1185">Reference proteome</keyword>
<evidence type="ECO:0000256" key="5">
    <source>
        <dbReference type="RuleBase" id="RU003651"/>
    </source>
</evidence>
<keyword evidence="5" id="KW-0067">ATP-binding</keyword>
<dbReference type="InterPro" id="IPR058017">
    <property type="entry name" value="At3g28540-like_C"/>
</dbReference>
<evidence type="ECO:0000259" key="7">
    <source>
        <dbReference type="SMART" id="SM00382"/>
    </source>
</evidence>
<comment type="similarity">
    <text evidence="2">Belongs to the AAA ATPase family. BCS1 subfamily.</text>
</comment>
<comment type="cofactor">
    <cofactor evidence="1">
        <name>Mg(2+)</name>
        <dbReference type="ChEBI" id="CHEBI:18420"/>
    </cofactor>
</comment>
<evidence type="ECO:0000313" key="9">
    <source>
        <dbReference type="Proteomes" id="UP001419268"/>
    </source>
</evidence>
<name>A0AAP0ICV2_9MAGN</name>
<comment type="caution">
    <text evidence="8">The sequence shown here is derived from an EMBL/GenBank/DDBJ whole genome shotgun (WGS) entry which is preliminary data.</text>
</comment>
<dbReference type="AlphaFoldDB" id="A0AAP0ICV2"/>
<dbReference type="Pfam" id="PF25568">
    <property type="entry name" value="AAA_lid_At3g28540"/>
    <property type="match status" value="1"/>
</dbReference>
<keyword evidence="5" id="KW-0547">Nucleotide-binding</keyword>
<reference evidence="8 9" key="1">
    <citation type="submission" date="2024-01" db="EMBL/GenBank/DDBJ databases">
        <title>Genome assemblies of Stephania.</title>
        <authorList>
            <person name="Yang L."/>
        </authorList>
    </citation>
    <scope>NUCLEOTIDE SEQUENCE [LARGE SCALE GENOMIC DNA]</scope>
    <source>
        <strain evidence="8">JXDWG</strain>
        <tissue evidence="8">Leaf</tissue>
    </source>
</reference>
<dbReference type="CDD" id="cd19510">
    <property type="entry name" value="RecA-like_BCS1"/>
    <property type="match status" value="1"/>
</dbReference>
<dbReference type="PROSITE" id="PS00674">
    <property type="entry name" value="AAA"/>
    <property type="match status" value="1"/>
</dbReference>
<dbReference type="Gene3D" id="6.10.280.40">
    <property type="match status" value="1"/>
</dbReference>
<dbReference type="Pfam" id="PF00004">
    <property type="entry name" value="AAA"/>
    <property type="match status" value="1"/>
</dbReference>
<dbReference type="EMBL" id="JBBNAG010000008">
    <property type="protein sequence ID" value="KAK9113069.1"/>
    <property type="molecule type" value="Genomic_DNA"/>
</dbReference>
<feature type="compositionally biased region" description="Acidic residues" evidence="6">
    <location>
        <begin position="466"/>
        <end position="475"/>
    </location>
</feature>
<evidence type="ECO:0000256" key="1">
    <source>
        <dbReference type="ARBA" id="ARBA00001946"/>
    </source>
</evidence>
<evidence type="ECO:0000256" key="2">
    <source>
        <dbReference type="ARBA" id="ARBA00007448"/>
    </source>
</evidence>
<dbReference type="InterPro" id="IPR025753">
    <property type="entry name" value="AAA_N_dom"/>
</dbReference>
<dbReference type="SUPFAM" id="SSF52540">
    <property type="entry name" value="P-loop containing nucleoside triphosphate hydrolases"/>
    <property type="match status" value="1"/>
</dbReference>
<dbReference type="Proteomes" id="UP001419268">
    <property type="component" value="Unassembled WGS sequence"/>
</dbReference>
<evidence type="ECO:0000256" key="4">
    <source>
        <dbReference type="ARBA" id="ARBA00049360"/>
    </source>
</evidence>
<accession>A0AAP0ICV2</accession>
<organism evidence="8 9">
    <name type="scientific">Stephania cephalantha</name>
    <dbReference type="NCBI Taxonomy" id="152367"/>
    <lineage>
        <taxon>Eukaryota</taxon>
        <taxon>Viridiplantae</taxon>
        <taxon>Streptophyta</taxon>
        <taxon>Embryophyta</taxon>
        <taxon>Tracheophyta</taxon>
        <taxon>Spermatophyta</taxon>
        <taxon>Magnoliopsida</taxon>
        <taxon>Ranunculales</taxon>
        <taxon>Menispermaceae</taxon>
        <taxon>Menispermoideae</taxon>
        <taxon>Cissampelideae</taxon>
        <taxon>Stephania</taxon>
    </lineage>
</organism>
<dbReference type="InterPro" id="IPR050747">
    <property type="entry name" value="Mitochondrial_chaperone_BCS1"/>
</dbReference>
<evidence type="ECO:0000313" key="8">
    <source>
        <dbReference type="EMBL" id="KAK9113069.1"/>
    </source>
</evidence>
<evidence type="ECO:0000256" key="6">
    <source>
        <dbReference type="SAM" id="MobiDB-lite"/>
    </source>
</evidence>
<evidence type="ECO:0000256" key="3">
    <source>
        <dbReference type="ARBA" id="ARBA00022842"/>
    </source>
</evidence>
<feature type="domain" description="AAA+ ATPase" evidence="7">
    <location>
        <begin position="250"/>
        <end position="386"/>
    </location>
</feature>
<feature type="region of interest" description="Disordered" evidence="6">
    <location>
        <begin position="455"/>
        <end position="493"/>
    </location>
</feature>
<dbReference type="GO" id="GO:0006950">
    <property type="term" value="P:response to stress"/>
    <property type="evidence" value="ECO:0007669"/>
    <property type="project" value="UniProtKB-ARBA"/>
</dbReference>
<sequence length="525" mass="59160">MLSIPTIPSATAAFSAYTALAAWTMLLRNILDEIQTVVNKLVPEKLRTKLLTLLTNFISVHSPLELTLVINNNQGQGSVFNRLFEAAELYLPTKISSSVHRLGVSQGPKDANLSLSIEKDQEIVDYLDDVQLRWKSVAESEKKNNNNNKDSKSFELSFQKRHMKRVLDEYLPHVLKRTEAIKEERKVVKLYSLHFHGDNSRGERWGWINLDHPATFDTLAMDLEMKRELKEDLDRFVMRREYYRRVGKAWKRGYLLYGPPGTGKSSLVAAMANYLNFNIYDLELSSVHSNSYLRNLLVGTSNRSIIVIEDIDCSVELQNRDAAPKGRRNGDNQLTLSGLLNVIDGLWSCLGDERIIVFTTNHKDRLDPALLRPGRMDMHIHMSYCTPDGFKLLASNYLGIKDHLSFNEVEGLMEEVNVTPAEVAEEIMKSDDPNVALNGLLKFLKRKTTECDKSSVEAKDGVVDVDGGDGDDGDEGQGTQNADDIHVAERTPSNRNIIRNRIVRSSFTGYGGAPPVPAMHHSFSR</sequence>
<dbReference type="Gene3D" id="3.40.50.300">
    <property type="entry name" value="P-loop containing nucleotide triphosphate hydrolases"/>
    <property type="match status" value="1"/>
</dbReference>
<protein>
    <recommendedName>
        <fullName evidence="7">AAA+ ATPase domain-containing protein</fullName>
    </recommendedName>
</protein>